<dbReference type="InterPro" id="IPR013785">
    <property type="entry name" value="Aldolase_TIM"/>
</dbReference>
<dbReference type="SMART" id="SM00858">
    <property type="entry name" value="SAF"/>
    <property type="match status" value="1"/>
</dbReference>
<dbReference type="InterPro" id="IPR013132">
    <property type="entry name" value="PseI/NeuA/B-like_N"/>
</dbReference>
<dbReference type="InterPro" id="IPR006190">
    <property type="entry name" value="SAF_AFP_Neu5Ac"/>
</dbReference>
<sequence>MSAIIKLGKTIIKRNDDNVYIIAEIGQNHQGNLETAKQMIMEAKFSKILFLILTLQRIGCDCVKFQKSCLDAKFTAAALQRQYEDAHSWGNTYGEHKMHLEFSIAQYQILKELCEKIGLDFTASAMDEVSLCQLDALDVPFIKIGSGDANNFPLLKKAAQLKRPLVISTGMQNMKTINRIVGIMKENNKFDYALMHCISAYPTQPQDCRLRMITLLKQKFPDVLIGYSGHELGVEISKAAVSLGARILERHFTLDKKQKGSDHQCSLEPQEMEQLVYYIRSLKSSPLILSDLHDNEELMAALNPIEERRLFPCELKCHSKLGKSLVAARCISAGKILDETDVLIKVSEPSGIPADEYYNVIGAQMNENIYQDSPLLWRHIKK</sequence>
<dbReference type="InterPro" id="IPR051690">
    <property type="entry name" value="PseI-like"/>
</dbReference>
<dbReference type="AlphaFoldDB" id="A0A1B0GF55"/>
<evidence type="ECO:0000313" key="2">
    <source>
        <dbReference type="EnsemblMetazoa" id="GMOY011926-PA"/>
    </source>
</evidence>
<dbReference type="InterPro" id="IPR013974">
    <property type="entry name" value="SAF"/>
</dbReference>
<dbReference type="InterPro" id="IPR057736">
    <property type="entry name" value="SAF_PseI/NeuA/NeuB"/>
</dbReference>
<dbReference type="Proteomes" id="UP000092444">
    <property type="component" value="Unassembled WGS sequence"/>
</dbReference>
<dbReference type="PROSITE" id="PS50844">
    <property type="entry name" value="AFP_LIKE"/>
    <property type="match status" value="1"/>
</dbReference>
<dbReference type="InterPro" id="IPR036732">
    <property type="entry name" value="AFP_Neu5c_C_sf"/>
</dbReference>
<name>A0A1B0GF55_GLOMM</name>
<keyword evidence="3" id="KW-1185">Reference proteome</keyword>
<dbReference type="EMBL" id="CCAG010012761">
    <property type="status" value="NOT_ANNOTATED_CDS"/>
    <property type="molecule type" value="Genomic_DNA"/>
</dbReference>
<evidence type="ECO:0000259" key="1">
    <source>
        <dbReference type="PROSITE" id="PS50844"/>
    </source>
</evidence>
<dbReference type="VEuPathDB" id="VectorBase:GMOY011926"/>
<accession>A0A1B0GF55</accession>
<dbReference type="EnsemblMetazoa" id="GMOY011926-RA">
    <property type="protein sequence ID" value="GMOY011926-PA"/>
    <property type="gene ID" value="GMOY011926"/>
</dbReference>
<dbReference type="STRING" id="37546.A0A1B0GF55"/>
<protein>
    <recommendedName>
        <fullName evidence="1">AFP-like domain-containing protein</fullName>
    </recommendedName>
</protein>
<dbReference type="GO" id="GO:0016051">
    <property type="term" value="P:carbohydrate biosynthetic process"/>
    <property type="evidence" value="ECO:0007669"/>
    <property type="project" value="InterPro"/>
</dbReference>
<dbReference type="PANTHER" id="PTHR42966">
    <property type="entry name" value="N-ACETYLNEURAMINATE SYNTHASE"/>
    <property type="match status" value="1"/>
</dbReference>
<dbReference type="Gene3D" id="3.90.1210.10">
    <property type="entry name" value="Antifreeze-like/N-acetylneuraminic acid synthase C-terminal domain"/>
    <property type="match status" value="1"/>
</dbReference>
<organism evidence="2 3">
    <name type="scientific">Glossina morsitans morsitans</name>
    <name type="common">Savannah tsetse fly</name>
    <dbReference type="NCBI Taxonomy" id="37546"/>
    <lineage>
        <taxon>Eukaryota</taxon>
        <taxon>Metazoa</taxon>
        <taxon>Ecdysozoa</taxon>
        <taxon>Arthropoda</taxon>
        <taxon>Hexapoda</taxon>
        <taxon>Insecta</taxon>
        <taxon>Pterygota</taxon>
        <taxon>Neoptera</taxon>
        <taxon>Endopterygota</taxon>
        <taxon>Diptera</taxon>
        <taxon>Brachycera</taxon>
        <taxon>Muscomorpha</taxon>
        <taxon>Hippoboscoidea</taxon>
        <taxon>Glossinidae</taxon>
        <taxon>Glossina</taxon>
    </lineage>
</organism>
<reference evidence="2" key="1">
    <citation type="submission" date="2020-05" db="UniProtKB">
        <authorList>
            <consortium name="EnsemblMetazoa"/>
        </authorList>
    </citation>
    <scope>IDENTIFICATION</scope>
    <source>
        <strain evidence="2">Yale</strain>
    </source>
</reference>
<dbReference type="Pfam" id="PF03102">
    <property type="entry name" value="NeuB"/>
    <property type="match status" value="1"/>
</dbReference>
<dbReference type="PANTHER" id="PTHR42966:SF1">
    <property type="entry name" value="SIALIC ACID SYNTHASE"/>
    <property type="match status" value="1"/>
</dbReference>
<dbReference type="GO" id="GO:0047444">
    <property type="term" value="F:N-acylneuraminate-9-phosphate synthase activity"/>
    <property type="evidence" value="ECO:0007669"/>
    <property type="project" value="TreeGrafter"/>
</dbReference>
<dbReference type="CDD" id="cd11615">
    <property type="entry name" value="SAF_NeuB_like"/>
    <property type="match status" value="1"/>
</dbReference>
<feature type="domain" description="AFP-like" evidence="1">
    <location>
        <begin position="324"/>
        <end position="382"/>
    </location>
</feature>
<dbReference type="Pfam" id="PF08666">
    <property type="entry name" value="SAF"/>
    <property type="match status" value="1"/>
</dbReference>
<dbReference type="SUPFAM" id="SSF51569">
    <property type="entry name" value="Aldolase"/>
    <property type="match status" value="1"/>
</dbReference>
<dbReference type="SUPFAM" id="SSF51269">
    <property type="entry name" value="AFP III-like domain"/>
    <property type="match status" value="1"/>
</dbReference>
<proteinExistence type="predicted"/>
<dbReference type="Gene3D" id="3.20.20.70">
    <property type="entry name" value="Aldolase class I"/>
    <property type="match status" value="1"/>
</dbReference>
<evidence type="ECO:0000313" key="3">
    <source>
        <dbReference type="Proteomes" id="UP000092444"/>
    </source>
</evidence>
<dbReference type="PhylomeDB" id="A0A1B0GF55"/>